<feature type="compositionally biased region" description="Basic and acidic residues" evidence="1">
    <location>
        <begin position="216"/>
        <end position="226"/>
    </location>
</feature>
<gene>
    <name evidence="3" type="ORF">LV75_002581</name>
</gene>
<dbReference type="Proteomes" id="UP001205185">
    <property type="component" value="Unassembled WGS sequence"/>
</dbReference>
<dbReference type="EMBL" id="JAMTCO010000006">
    <property type="protein sequence ID" value="MCP2270080.1"/>
    <property type="molecule type" value="Genomic_DNA"/>
</dbReference>
<dbReference type="SUPFAM" id="SSF110849">
    <property type="entry name" value="ParB/Sulfiredoxin"/>
    <property type="match status" value="1"/>
</dbReference>
<reference evidence="3 4" key="1">
    <citation type="submission" date="2022-06" db="EMBL/GenBank/DDBJ databases">
        <title>Genomic Encyclopedia of Archaeal and Bacterial Type Strains, Phase II (KMG-II): from individual species to whole genera.</title>
        <authorList>
            <person name="Goeker M."/>
        </authorList>
    </citation>
    <scope>NUCLEOTIDE SEQUENCE [LARGE SCALE GENOMIC DNA]</scope>
    <source>
        <strain evidence="3 4">DSM 44255</strain>
    </source>
</reference>
<dbReference type="SMART" id="SM00470">
    <property type="entry name" value="ParB"/>
    <property type="match status" value="1"/>
</dbReference>
<feature type="region of interest" description="Disordered" evidence="1">
    <location>
        <begin position="216"/>
        <end position="256"/>
    </location>
</feature>
<accession>A0ABT1IBS7</accession>
<name>A0ABT1IBS7_9PSEU</name>
<dbReference type="Pfam" id="PF02195">
    <property type="entry name" value="ParB_N"/>
    <property type="match status" value="1"/>
</dbReference>
<evidence type="ECO:0000256" key="1">
    <source>
        <dbReference type="SAM" id="MobiDB-lite"/>
    </source>
</evidence>
<sequence>MTDREHVVAVLSDVDQHVLGAADTEVVPIASLRSADSPRTQAEDPDHVRVLAQTEGGLPPILVHRSTRRVIDGMHRIRAALLRGAEQIEVRFVDLPEEDLFLLAVRLNVQHGLPLAMADRRAAAARILVSHPHWSDRAIAGTAGLDAKTVRGIRREKGGAPASTPTRIGRDGRTRPLSAAAGRRSAGELVKANPAMPLRQVAQRAGISLGTAADVRHRVMRGEDPVRGGTSRPGDTAGRDEKVAAAREPVAPEGAGPDGASVANLIARRDSAMALRILTADPALRFTDAGRVLLRWLSTRSIDSREWQGLMDEVPAHCAGTVADLARQCSESWREFAEQLERRHRASA</sequence>
<organism evidence="3 4">
    <name type="scientific">Actinokineospora diospyrosa</name>
    <dbReference type="NCBI Taxonomy" id="103728"/>
    <lineage>
        <taxon>Bacteria</taxon>
        <taxon>Bacillati</taxon>
        <taxon>Actinomycetota</taxon>
        <taxon>Actinomycetes</taxon>
        <taxon>Pseudonocardiales</taxon>
        <taxon>Pseudonocardiaceae</taxon>
        <taxon>Actinokineospora</taxon>
    </lineage>
</organism>
<evidence type="ECO:0000313" key="3">
    <source>
        <dbReference type="EMBL" id="MCP2270080.1"/>
    </source>
</evidence>
<dbReference type="Gene3D" id="3.90.1530.10">
    <property type="entry name" value="Conserved hypothetical protein from pyrococcus furiosus pfu- 392566-001, ParB domain"/>
    <property type="match status" value="1"/>
</dbReference>
<proteinExistence type="predicted"/>
<feature type="region of interest" description="Disordered" evidence="1">
    <location>
        <begin position="156"/>
        <end position="186"/>
    </location>
</feature>
<keyword evidence="4" id="KW-1185">Reference proteome</keyword>
<comment type="caution">
    <text evidence="3">The sequence shown here is derived from an EMBL/GenBank/DDBJ whole genome shotgun (WGS) entry which is preliminary data.</text>
</comment>
<dbReference type="RefSeq" id="WP_253887288.1">
    <property type="nucleotide sequence ID" value="NZ_BAAAVB010000013.1"/>
</dbReference>
<feature type="domain" description="ParB-like N-terminal" evidence="2">
    <location>
        <begin position="25"/>
        <end position="109"/>
    </location>
</feature>
<dbReference type="InterPro" id="IPR003115">
    <property type="entry name" value="ParB_N"/>
</dbReference>
<evidence type="ECO:0000259" key="2">
    <source>
        <dbReference type="SMART" id="SM00470"/>
    </source>
</evidence>
<protein>
    <submittedName>
        <fullName evidence="3">ParB-like nuclease domain-containing protein</fullName>
    </submittedName>
</protein>
<dbReference type="InterPro" id="IPR036086">
    <property type="entry name" value="ParB/Sulfiredoxin_sf"/>
</dbReference>
<evidence type="ECO:0000313" key="4">
    <source>
        <dbReference type="Proteomes" id="UP001205185"/>
    </source>
</evidence>